<keyword evidence="2" id="KW-1185">Reference proteome</keyword>
<organism evidence="1 2">
    <name type="scientific">Prauserella flavalba</name>
    <dbReference type="NCBI Taxonomy" id="1477506"/>
    <lineage>
        <taxon>Bacteria</taxon>
        <taxon>Bacillati</taxon>
        <taxon>Actinomycetota</taxon>
        <taxon>Actinomycetes</taxon>
        <taxon>Pseudonocardiales</taxon>
        <taxon>Pseudonocardiaceae</taxon>
        <taxon>Prauserella</taxon>
    </lineage>
</organism>
<evidence type="ECO:0000313" key="2">
    <source>
        <dbReference type="Proteomes" id="UP000247892"/>
    </source>
</evidence>
<sequence length="192" mass="21304">MADRFAPKPATTQAQHLIVNTDTAKAYRAVRELDFTDIRGPIVGAAMWVRGLPERWHNRKHGPPREPTRMTLDDMEHGSDWVILGETSGSEIAAGVAGRFWKPVVQWHHVDASEFADFDEPGFGKIVMSFSVRPYGIGSLVSYDIRVSINDTMSTAAFAVYWKTVSPFVAAIQRATLRTIKANAEHPAPENA</sequence>
<protein>
    <recommendedName>
        <fullName evidence="3">Polyketide cyclase / dehydrase and lipid transport</fullName>
    </recommendedName>
</protein>
<dbReference type="OrthoDB" id="5464833at2"/>
<gene>
    <name evidence="1" type="ORF">BA062_14000</name>
</gene>
<name>A0A318M333_9PSEU</name>
<evidence type="ECO:0008006" key="3">
    <source>
        <dbReference type="Google" id="ProtNLM"/>
    </source>
</evidence>
<accession>A0A318M333</accession>
<dbReference type="Proteomes" id="UP000247892">
    <property type="component" value="Unassembled WGS sequence"/>
</dbReference>
<dbReference type="EMBL" id="MASU01000005">
    <property type="protein sequence ID" value="PXY36975.1"/>
    <property type="molecule type" value="Genomic_DNA"/>
</dbReference>
<comment type="caution">
    <text evidence="1">The sequence shown here is derived from an EMBL/GenBank/DDBJ whole genome shotgun (WGS) entry which is preliminary data.</text>
</comment>
<dbReference type="AlphaFoldDB" id="A0A318M333"/>
<reference evidence="1 2" key="1">
    <citation type="submission" date="2016-07" db="EMBL/GenBank/DDBJ databases">
        <title>Draft genome sequence of Prauserella sp. YIM 121212, isolated from alkaline soil.</title>
        <authorList>
            <person name="Ruckert C."/>
            <person name="Albersmeier A."/>
            <person name="Jiang C.-L."/>
            <person name="Jiang Y."/>
            <person name="Kalinowski J."/>
            <person name="Schneider O."/>
            <person name="Winkler A."/>
            <person name="Zotchev S.B."/>
        </authorList>
    </citation>
    <scope>NUCLEOTIDE SEQUENCE [LARGE SCALE GENOMIC DNA]</scope>
    <source>
        <strain evidence="1 2">YIM 121212</strain>
    </source>
</reference>
<proteinExistence type="predicted"/>
<evidence type="ECO:0000313" key="1">
    <source>
        <dbReference type="EMBL" id="PXY36975.1"/>
    </source>
</evidence>